<feature type="region of interest" description="Disordered" evidence="4">
    <location>
        <begin position="65"/>
        <end position="85"/>
    </location>
</feature>
<dbReference type="InterPro" id="IPR050708">
    <property type="entry name" value="T6SS_VgrG/RHS"/>
</dbReference>
<comment type="subcellular location">
    <subcellularLocation>
        <location evidence="1">Secreted</location>
    </subcellularLocation>
</comment>
<dbReference type="Pfam" id="PF03534">
    <property type="entry name" value="SpvB"/>
    <property type="match status" value="1"/>
</dbReference>
<keyword evidence="8" id="KW-1185">Reference proteome</keyword>
<name>A0ABY5IX48_9FLAO</name>
<dbReference type="PANTHER" id="PTHR32305">
    <property type="match status" value="1"/>
</dbReference>
<dbReference type="Proteomes" id="UP001059844">
    <property type="component" value="Chromosome"/>
</dbReference>
<evidence type="ECO:0000313" key="8">
    <source>
        <dbReference type="Proteomes" id="UP001059844"/>
    </source>
</evidence>
<evidence type="ECO:0000313" key="7">
    <source>
        <dbReference type="EMBL" id="UUC46702.1"/>
    </source>
</evidence>
<feature type="transmembrane region" description="Helical" evidence="5">
    <location>
        <begin position="21"/>
        <end position="40"/>
    </location>
</feature>
<dbReference type="NCBIfam" id="TIGR01643">
    <property type="entry name" value="YD_repeat_2x"/>
    <property type="match status" value="1"/>
</dbReference>
<proteinExistence type="predicted"/>
<dbReference type="RefSeq" id="WP_256552361.1">
    <property type="nucleotide sequence ID" value="NZ_CP101751.1"/>
</dbReference>
<sequence length="3539" mass="395997">MDYRNTRYSGIKKNVFQTVHYIVLIGMLHSTFVAPAQGILEAYFKPSNIQYYAGSMAKKHPERLFGNSDTTALSNQPGQTKTESVRVSNDVTTVKTATSAAKQWAADIPSGIIGSSKEMPMDSPSDNVFKFNIDALPDSRNYNIYLTYDVYGVDGVNAVSRSINDRLATGGYIVKGTNKWSQQKEEIDGNWLKNGENKVVFATPERSTYQYSIKNVTIAVEKKKPLEIAPTVIVHNSDITLSKDNKIYIKGFLKGKEEAIAKVTANGKTLRYNNGEFEGFIELSDRIKKDQLVVIKAEDEGGLIGQELLTLGAVLEADQSFEIEKSKEYLSNRFEAYKGGMLAVSGAKITIPDSALVKSRLVSIRELRKIDIVPLGPGLINVTKGGKAYRFLPDGTKFEKPVKIALEYDSLLIPKGYTAADIKSFYFDTQQKRWIEVKRDQVDTEAKSIVSETTHFTDYINGIIQVPESPQSTAFAPTMMNDIKAADPSAEITMMSPPQASYDGNANVSYPIKIPAGRKGMQPNLAVQYSSESKGGWLGEGWNISVPAITLDTRWGVPLFDAQKETEIYTLAGEQLMYPKMANGEDYMPNRHMDAGTASNGSPVYSTEKQLRSYALSANKKAFSFRKKTDNTLVERFGSTPANYFWKVTATDGTISWYGGKDGAIDDNAVIKNDDENIVHWALYMTEDVYGNRVKYVYNQANLPVQSGNNANLTSRRSFYLKNIYYTGKGTDDGKYRVEFINETTLRPDVTINNRLGLRQVEPYRLTKVNVWYDTTKVRSYDFAYAIGKFNKSLLKTITEKDATGQIAYSHNLTYYNDLPSNNNVFDQGIKVILPTVAPNYQLNFGNLLNASKMNSSQNVENGWEVEMSGGAELRFWSHSQNESATFMGGMPFGESKSKEVGKVTLIDIDGDGLEDVVYQNSDGLWYHAHQVRETDIKDHTFVTAKKINKAKEFFRSESITKNKFGESWNAKFQFYSPAFYYGEKRFVGHSDTMTYFTDANRDGLVDIVSNGVVYFNRLDTNETPTFLASSELTPNMLITAEPGVRPAPEAPDELQNVMVDYDIVRVWEAPEKGMVVIRDQISLEGNNPNDKAVYSIERVDRDQVAFRLYLKELVAGQAPINVLVNSYDNSVPLSQNRYFGGDAIAVYRRDKIYFRLHKNTDGNNPVLKSNPSIEYVAGPQPVRIDQNGIDHNNVNYKDSFILSHDDEIGLQGTGKVKFEWSNFTVSNMSDDVTYKIVKYTYTPNFAVAPTEEVIYQKVCPQNASTVVSMAGNAMPNDISNYVVSNLNNQEVSFKLIVESDSNVNWKTIEWKPKFTYIPDANAISSGVAERSVYKYPVAKYSIFRGAYNGKYRLSGNNANLPNGGMVWNVPNTVQTFGLKVNTGLNSTPALTSSDNGSFTLVVKKDGKYIGKRKITIQNGVVSVSNNNDPITLYTGNINSISPTVDITAEFYMNGVENDILFQKWMQSAIGHNYTYSEPGQTPVSEYSTLGALIYIGYNWSLPYQTGDNYKRDVIYSSYYTSRSYGNDILFAPSQNHSLEHLGPLYNGWGQFMYNENHDPNANTPSDTYGKLINTEVVNNPSLGMQSDVLEQMGIDTSQCNNAPDPAACIQNLFVSTLNLPGQNTDFSQYTIAELQALGNSLQQLVVDPPAICLWAAKPIRSVNGDNVMTEKWQGMFDSNYTANTTMRAGDFEGSEFDNLFNEDDSDTHFTEQIDLQTGMYAINKHHQNASRSYTIGWGPLNFSRSSLHDEGYSRVTQEFMDLNGDGYPEIFWSENLQTTTMTGGHNAQLGGDPGYGNISVNHSENSGITLSQGSIIAGAKSAGADKNSDSNGNGGEEKRALNIGKPSGRIGVSASLDGENYGEDFWQDINGDGLADRVNINGSIFTVRFNKGKIEAGAGINAGGLENPMSFTNLSPYVSSPSPLGINLGFSIDGAINNILGSLSMGFSIDIGASMNGGNTKVTFDDVNNDGLVDIITESGIRFNEGNKFSGTVYPITLNLNNDSRSTALGVNGSLSVFGGFPICCPIFFGIFLPIIHVKYGGTTRGSANLSIAESLKSYRDFDKDGFTDMVAKDGGDFLVFHSNIKRTNLLKTVQNPLGGTFTVDYTPKAVDYNNPHSRWVMSGLVIHDGKTLANEGIDVYRKSFEYERGRYDRREREFYGYGMTRTLDYKLGEEAYRTTVTEYHNDNYFLKGLVKKSYVKKGPYYGTASGPVFSQTENFYELRKILANGQMDINSSLPLTFDVGGKEGRKQAGVVMVKTRNEVYELGTNTIVSESRMKYDGYGRVTDYINNGDLATTADDYSSTVSYHNDAALVAKNILNVPKEIKVFDSSSGSSVLKRRRMTDQIDPNTGAIGAILAYKDAGSFVKTTMEYDGFGNLIRVEFPRNHNNQAFWYMYGYDTATNKYVTQIDDAFGYYSTTEYDPKFDKILESIDIGGSIVQYQYDTFGRLVTVKGPKELVAAISDYTIRFKYYPTYADLGANPCVSSTDFLPVAVTTHYDEQHDPNAIETFTFMDGLGRPIQVKKDIEINTGTVDKPMYEEAMSVSGWVYYDDYGRGIRQYNPTYEGKSCTVNYKINQQVVPYFSKTEYDELDRVVKTTDQDGKEATIAYTIDTDQNGSMALKTRSVTDQNGSQLVISEIFKDVNGRVNMTKNVGPSGDIWTKFNYNGIGELLSYVDAEDLTTTYDYDDLGRKTEVTHPDNGTTKYAYDDSGNLTKLETANLTNAGTAISYEYEYNRPIRVKFPPTASGANISDVTYKYGNGGPITGRLTYQKDASGEQHFDYGSMGELIYNRRTVVGPNIPTRVFETYFEYDSWNRLKKMTYPDGERVSYYYDLGGNLNRVLGNVASTDYEYIKRIDYDHYEQRMYLLYGNNTETKYTYSPSLRRLNNLNVKTADQQNMFNNNYTYDNVGNVRAITNNAVYNPTNRLGGTYEHSFKYDNLNRLASARGSFTGFVNRETNNNSNYALDMEYNDTHGIKVKNQGHTILSYLTNQDNTYNNNYEYVSGSHKVKSIVDANTGNTEDFKYDLNGNMTVRSTSAGMNTSMYWDESNRLRVVDKDGQMQHYIYDATGERILKGTSRVEQVFENGTLVNGSGVSFEAYTTYPSAYVVVDGRGEYSKHYYAGAQRIVSRIGESDASIFERLDKTELDVKKLQQAQKTDLEQMVSKSDSGKVYFKDYQPETLTEEKDSEKSESERASQVTEQFPYTDIYYYHPDHLGSSTYLTDANGMPYQFFLNLPFGETMVEMHSFTENYASPYKFNGKELDSETGMYYYGARYYDPKVSIWLSVDPLAQKYQGWNPYNYTMQNPINLIDPDGKQSIDPPFKRGSLAKPVFKYDSGFSKFPKNKGQSIWDEVSYGFWNLAGKAASYTSLKDASKAYLHYIGATGTDLNFNLGKYFKEDYSGKMTLYELREIAKKSAMEIQPGVGQTEMTSKGFSAGRAADFPYPETQNWQKAIGAFNLYMRANVSVAEQKNGDLEYTMQLTIFGEDLYNFNPGAKDIATGVSDDSNGKFEVQGLAKQFMSKGKHKETIHWSVKKK</sequence>
<dbReference type="InterPro" id="IPR022385">
    <property type="entry name" value="Rhs_assc_core"/>
</dbReference>
<organism evidence="7 8">
    <name type="scientific">Flavobacterium cerinum</name>
    <dbReference type="NCBI Taxonomy" id="2502784"/>
    <lineage>
        <taxon>Bacteria</taxon>
        <taxon>Pseudomonadati</taxon>
        <taxon>Bacteroidota</taxon>
        <taxon>Flavobacteriia</taxon>
        <taxon>Flavobacteriales</taxon>
        <taxon>Flavobacteriaceae</taxon>
        <taxon>Flavobacterium</taxon>
    </lineage>
</organism>
<feature type="compositionally biased region" description="Polar residues" evidence="4">
    <location>
        <begin position="67"/>
        <end position="85"/>
    </location>
</feature>
<keyword evidence="3" id="KW-0843">Virulence</keyword>
<evidence type="ECO:0000256" key="5">
    <source>
        <dbReference type="SAM" id="Phobius"/>
    </source>
</evidence>
<feature type="domain" description="Insecticide toxin TcdB middle/N-terminal" evidence="6">
    <location>
        <begin position="2054"/>
        <end position="2192"/>
    </location>
</feature>
<evidence type="ECO:0000256" key="3">
    <source>
        <dbReference type="ARBA" id="ARBA00023026"/>
    </source>
</evidence>
<gene>
    <name evidence="7" type="ORF">NOX80_05755</name>
</gene>
<dbReference type="PANTHER" id="PTHR32305:SF15">
    <property type="entry name" value="PROTEIN RHSA-RELATED"/>
    <property type="match status" value="1"/>
</dbReference>
<protein>
    <recommendedName>
        <fullName evidence="6">Insecticide toxin TcdB middle/N-terminal domain-containing protein</fullName>
    </recommendedName>
</protein>
<keyword evidence="5" id="KW-0812">Transmembrane</keyword>
<dbReference type="InterPro" id="IPR031325">
    <property type="entry name" value="RHS_repeat"/>
</dbReference>
<feature type="region of interest" description="Disordered" evidence="4">
    <location>
        <begin position="1822"/>
        <end position="1845"/>
    </location>
</feature>
<dbReference type="EMBL" id="CP101751">
    <property type="protein sequence ID" value="UUC46702.1"/>
    <property type="molecule type" value="Genomic_DNA"/>
</dbReference>
<accession>A0ABY5IX48</accession>
<dbReference type="Pfam" id="PF12256">
    <property type="entry name" value="TcdB_toxin_midN"/>
    <property type="match status" value="1"/>
</dbReference>
<dbReference type="Gene3D" id="2.180.10.10">
    <property type="entry name" value="RHS repeat-associated core"/>
    <property type="match status" value="2"/>
</dbReference>
<evidence type="ECO:0000256" key="4">
    <source>
        <dbReference type="SAM" id="MobiDB-lite"/>
    </source>
</evidence>
<keyword evidence="2" id="KW-0964">Secreted</keyword>
<dbReference type="InterPro" id="IPR003284">
    <property type="entry name" value="Sal_SpvB"/>
</dbReference>
<evidence type="ECO:0000259" key="6">
    <source>
        <dbReference type="Pfam" id="PF12256"/>
    </source>
</evidence>
<dbReference type="Pfam" id="PF05593">
    <property type="entry name" value="RHS_repeat"/>
    <property type="match status" value="1"/>
</dbReference>
<dbReference type="SUPFAM" id="SSF69318">
    <property type="entry name" value="Integrin alpha N-terminal domain"/>
    <property type="match status" value="1"/>
</dbReference>
<reference evidence="7" key="1">
    <citation type="submission" date="2022-07" db="EMBL/GenBank/DDBJ databases">
        <title>Isolation, identification, and degradation of a PFOSA degrading strain from sewage treatment plant.</title>
        <authorList>
            <person name="Zhang L."/>
            <person name="Huo Y."/>
        </authorList>
    </citation>
    <scope>NUCLEOTIDE SEQUENCE</scope>
    <source>
        <strain evidence="7">C1</strain>
    </source>
</reference>
<keyword evidence="5" id="KW-0472">Membrane</keyword>
<dbReference type="NCBIfam" id="TIGR03696">
    <property type="entry name" value="Rhs_assc_core"/>
    <property type="match status" value="1"/>
</dbReference>
<keyword evidence="5" id="KW-1133">Transmembrane helix</keyword>
<dbReference type="InterPro" id="IPR006530">
    <property type="entry name" value="YD"/>
</dbReference>
<evidence type="ECO:0000256" key="2">
    <source>
        <dbReference type="ARBA" id="ARBA00022525"/>
    </source>
</evidence>
<dbReference type="InterPro" id="IPR022045">
    <property type="entry name" value="TcdB_toxin_mid/N"/>
</dbReference>
<evidence type="ECO:0000256" key="1">
    <source>
        <dbReference type="ARBA" id="ARBA00004613"/>
    </source>
</evidence>
<dbReference type="InterPro" id="IPR028994">
    <property type="entry name" value="Integrin_alpha_N"/>
</dbReference>